<accession>A0A3D8TT84</accession>
<keyword evidence="2" id="KW-0472">Membrane</keyword>
<keyword evidence="2" id="KW-1133">Transmembrane helix</keyword>
<evidence type="ECO:0000256" key="2">
    <source>
        <dbReference type="SAM" id="Phobius"/>
    </source>
</evidence>
<keyword evidence="2" id="KW-0812">Transmembrane</keyword>
<feature type="region of interest" description="Disordered" evidence="1">
    <location>
        <begin position="36"/>
        <end position="120"/>
    </location>
</feature>
<comment type="caution">
    <text evidence="3">The sequence shown here is derived from an EMBL/GenBank/DDBJ whole genome shotgun (WGS) entry which is preliminary data.</text>
</comment>
<keyword evidence="4" id="KW-1185">Reference proteome</keyword>
<feature type="transmembrane region" description="Helical" evidence="2">
    <location>
        <begin position="12"/>
        <end position="30"/>
    </location>
</feature>
<proteinExistence type="predicted"/>
<reference evidence="4" key="1">
    <citation type="submission" date="2015-04" db="EMBL/GenBank/DDBJ databases">
        <authorList>
            <person name="Schardt J."/>
            <person name="Mueller-Herbst S."/>
            <person name="Scherer S."/>
            <person name="Huptas C."/>
        </authorList>
    </citation>
    <scope>NUCLEOTIDE SEQUENCE [LARGE SCALE GENOMIC DNA]</scope>
    <source>
        <strain evidence="4">Kiel-L1</strain>
    </source>
</reference>
<dbReference type="Proteomes" id="UP000257055">
    <property type="component" value="Unassembled WGS sequence"/>
</dbReference>
<sequence length="150" mass="16877">MPFNLEDFFDNISGFIPVLIIIGGAILSLFSKQEKKKTGTNNKQAPKKNPVESLQTRMEKWRQPVSSGTFKAGEAKSKQTAQKVVQADTPKARDVYREEAERRQKVSKTPVVVSEPKPKKRAKNALNGLDLKRAMVMKEVLDKPVALRKK</sequence>
<dbReference type="RefSeq" id="WP_115751854.1">
    <property type="nucleotide sequence ID" value="NZ_LARY01000001.1"/>
</dbReference>
<protein>
    <submittedName>
        <fullName evidence="3">Uncharacterized protein</fullName>
    </submittedName>
</protein>
<evidence type="ECO:0000313" key="3">
    <source>
        <dbReference type="EMBL" id="RDX02183.1"/>
    </source>
</evidence>
<evidence type="ECO:0000256" key="1">
    <source>
        <dbReference type="SAM" id="MobiDB-lite"/>
    </source>
</evidence>
<dbReference type="EMBL" id="LARY01000001">
    <property type="protein sequence ID" value="RDX02183.1"/>
    <property type="molecule type" value="Genomic_DNA"/>
</dbReference>
<name>A0A3D8TT84_9LIST</name>
<evidence type="ECO:0000313" key="4">
    <source>
        <dbReference type="Proteomes" id="UP000257055"/>
    </source>
</evidence>
<gene>
    <name evidence="3" type="ORF">UR08_01220</name>
</gene>
<dbReference type="AlphaFoldDB" id="A0A3D8TT84"/>
<feature type="compositionally biased region" description="Basic and acidic residues" evidence="1">
    <location>
        <begin position="90"/>
        <end position="104"/>
    </location>
</feature>
<organism evidence="3 4">
    <name type="scientific">Listeria kieliensis</name>
    <dbReference type="NCBI Taxonomy" id="1621700"/>
    <lineage>
        <taxon>Bacteria</taxon>
        <taxon>Bacillati</taxon>
        <taxon>Bacillota</taxon>
        <taxon>Bacilli</taxon>
        <taxon>Bacillales</taxon>
        <taxon>Listeriaceae</taxon>
        <taxon>Listeria</taxon>
    </lineage>
</organism>